<protein>
    <submittedName>
        <fullName evidence="4">Putative major pilin subunit</fullName>
    </submittedName>
</protein>
<dbReference type="STRING" id="980251.GCA_001642875_04217"/>
<dbReference type="SUPFAM" id="SSF54523">
    <property type="entry name" value="Pili subunits"/>
    <property type="match status" value="1"/>
</dbReference>
<evidence type="ECO:0000256" key="2">
    <source>
        <dbReference type="SAM" id="Phobius"/>
    </source>
</evidence>
<accession>A0A5B9PEN5</accession>
<dbReference type="EMBL" id="CP042912">
    <property type="protein sequence ID" value="QEG23979.1"/>
    <property type="molecule type" value="Genomic_DNA"/>
</dbReference>
<dbReference type="PANTHER" id="PTHR30093">
    <property type="entry name" value="GENERAL SECRETION PATHWAY PROTEIN G"/>
    <property type="match status" value="1"/>
</dbReference>
<gene>
    <name evidence="4" type="ORF">MFFC18_38840</name>
</gene>
<evidence type="ECO:0000313" key="5">
    <source>
        <dbReference type="Proteomes" id="UP000322214"/>
    </source>
</evidence>
<dbReference type="InterPro" id="IPR012902">
    <property type="entry name" value="N_methyl_site"/>
</dbReference>
<name>A0A5B9PEN5_9BACT</name>
<evidence type="ECO:0000313" key="4">
    <source>
        <dbReference type="EMBL" id="QEG23979.1"/>
    </source>
</evidence>
<dbReference type="AlphaFoldDB" id="A0A5B9PEN5"/>
<dbReference type="Pfam" id="PF07596">
    <property type="entry name" value="SBP_bac_10"/>
    <property type="match status" value="1"/>
</dbReference>
<reference evidence="4 5" key="1">
    <citation type="submission" date="2019-08" db="EMBL/GenBank/DDBJ databases">
        <title>Deep-cultivation of Planctomycetes and their phenomic and genomic characterization uncovers novel biology.</title>
        <authorList>
            <person name="Wiegand S."/>
            <person name="Jogler M."/>
            <person name="Boedeker C."/>
            <person name="Pinto D."/>
            <person name="Vollmers J."/>
            <person name="Rivas-Marin E."/>
            <person name="Kohn T."/>
            <person name="Peeters S.H."/>
            <person name="Heuer A."/>
            <person name="Rast P."/>
            <person name="Oberbeckmann S."/>
            <person name="Bunk B."/>
            <person name="Jeske O."/>
            <person name="Meyerdierks A."/>
            <person name="Storesund J.E."/>
            <person name="Kallscheuer N."/>
            <person name="Luecker S."/>
            <person name="Lage O.M."/>
            <person name="Pohl T."/>
            <person name="Merkel B.J."/>
            <person name="Hornburger P."/>
            <person name="Mueller R.-W."/>
            <person name="Bruemmer F."/>
            <person name="Labrenz M."/>
            <person name="Spormann A.M."/>
            <person name="Op den Camp H."/>
            <person name="Overmann J."/>
            <person name="Amann R."/>
            <person name="Jetten M.S.M."/>
            <person name="Mascher T."/>
            <person name="Medema M.H."/>
            <person name="Devos D.P."/>
            <person name="Kaster A.-K."/>
            <person name="Ovreas L."/>
            <person name="Rohde M."/>
            <person name="Galperin M.Y."/>
            <person name="Jogler C."/>
        </authorList>
    </citation>
    <scope>NUCLEOTIDE SEQUENCE [LARGE SCALE GENOMIC DNA]</scope>
    <source>
        <strain evidence="4 5">FC18</strain>
    </source>
</reference>
<feature type="transmembrane region" description="Helical" evidence="2">
    <location>
        <begin position="53"/>
        <end position="76"/>
    </location>
</feature>
<dbReference type="Gene3D" id="3.30.700.10">
    <property type="entry name" value="Glycoprotein, Type 4 Pilin"/>
    <property type="match status" value="1"/>
</dbReference>
<organism evidence="4 5">
    <name type="scientific">Mariniblastus fucicola</name>
    <dbReference type="NCBI Taxonomy" id="980251"/>
    <lineage>
        <taxon>Bacteria</taxon>
        <taxon>Pseudomonadati</taxon>
        <taxon>Planctomycetota</taxon>
        <taxon>Planctomycetia</taxon>
        <taxon>Pirellulales</taxon>
        <taxon>Pirellulaceae</taxon>
        <taxon>Mariniblastus</taxon>
    </lineage>
</organism>
<dbReference type="InterPro" id="IPR011453">
    <property type="entry name" value="DUF1559"/>
</dbReference>
<keyword evidence="5" id="KW-1185">Reference proteome</keyword>
<evidence type="ECO:0000256" key="1">
    <source>
        <dbReference type="SAM" id="MobiDB-lite"/>
    </source>
</evidence>
<keyword evidence="2" id="KW-1133">Transmembrane helix</keyword>
<feature type="region of interest" description="Disordered" evidence="1">
    <location>
        <begin position="337"/>
        <end position="358"/>
    </location>
</feature>
<dbReference type="Pfam" id="PF07963">
    <property type="entry name" value="N_methyl"/>
    <property type="match status" value="1"/>
</dbReference>
<dbReference type="PANTHER" id="PTHR30093:SF2">
    <property type="entry name" value="TYPE II SECRETION SYSTEM PROTEIN H"/>
    <property type="match status" value="1"/>
</dbReference>
<keyword evidence="2" id="KW-0812">Transmembrane</keyword>
<feature type="domain" description="DUF1559" evidence="3">
    <location>
        <begin position="77"/>
        <end position="333"/>
    </location>
</feature>
<evidence type="ECO:0000259" key="3">
    <source>
        <dbReference type="Pfam" id="PF07596"/>
    </source>
</evidence>
<dbReference type="NCBIfam" id="TIGR02532">
    <property type="entry name" value="IV_pilin_GFxxxE"/>
    <property type="match status" value="1"/>
</dbReference>
<dbReference type="InterPro" id="IPR045584">
    <property type="entry name" value="Pilin-like"/>
</dbReference>
<dbReference type="Proteomes" id="UP000322214">
    <property type="component" value="Chromosome"/>
</dbReference>
<dbReference type="PROSITE" id="PS00409">
    <property type="entry name" value="PROKAR_NTER_METHYL"/>
    <property type="match status" value="1"/>
</dbReference>
<proteinExistence type="predicted"/>
<keyword evidence="2" id="KW-0472">Membrane</keyword>
<sequence>MRPRATRFDSQTLRVLVLKRCPGSPFLRLLSVKFVSKNLGKLIMSTHKTKRGFTLVELLVVIAIIGILIGMLLPAVQSVRDAARRTTSMNNLKQLVLALHNADTAMMEMPPMYGSFPAGNDNPPYGTVFYHLLPFLEQSNVHALGPDASRSYVVPVLQAPSDPSFGNGIYELDEKVPAWASSTSNEWGVSSYSANWQVFGDEGASFATIRDGASNTILFNEKFAISSREVGDPTHGANLWGYGVFPPTIPYDYSVTMPADHLYASSFWARSGFVNRGGAVPTSWAGDEPWRCRCMLKPEFNVEPTNAHPLKSQSFSAGIIHMAMADGSVRRATAGVTDPAWSAGETPANGEVLRPDDN</sequence>
<dbReference type="KEGG" id="mff:MFFC18_38840"/>